<dbReference type="InterPro" id="IPR036397">
    <property type="entry name" value="RNaseH_sf"/>
</dbReference>
<dbReference type="OrthoDB" id="6766185at2759"/>
<evidence type="ECO:0000256" key="12">
    <source>
        <dbReference type="ARBA" id="ARBA00022918"/>
    </source>
</evidence>
<keyword evidence="7" id="KW-0255">Endonuclease</keyword>
<dbReference type="GO" id="GO:0008233">
    <property type="term" value="F:peptidase activity"/>
    <property type="evidence" value="ECO:0007669"/>
    <property type="project" value="UniProtKB-KW"/>
</dbReference>
<proteinExistence type="predicted"/>
<dbReference type="PANTHER" id="PTHR42648">
    <property type="entry name" value="TRANSPOSASE, PUTATIVE-RELATED"/>
    <property type="match status" value="1"/>
</dbReference>
<feature type="compositionally biased region" description="Acidic residues" evidence="16">
    <location>
        <begin position="483"/>
        <end position="501"/>
    </location>
</feature>
<feature type="region of interest" description="Disordered" evidence="16">
    <location>
        <begin position="483"/>
        <end position="519"/>
    </location>
</feature>
<evidence type="ECO:0000256" key="4">
    <source>
        <dbReference type="ARBA" id="ARBA00022722"/>
    </source>
</evidence>
<keyword evidence="11" id="KW-0229">DNA integration</keyword>
<keyword evidence="8" id="KW-0378">Hydrolase</keyword>
<reference evidence="18" key="1">
    <citation type="submission" date="2022-01" db="EMBL/GenBank/DDBJ databases">
        <authorList>
            <person name="King R."/>
        </authorList>
    </citation>
    <scope>NUCLEOTIDE SEQUENCE</scope>
</reference>
<evidence type="ECO:0000256" key="16">
    <source>
        <dbReference type="SAM" id="MobiDB-lite"/>
    </source>
</evidence>
<dbReference type="Pfam" id="PF13976">
    <property type="entry name" value="gag_pre-integrs"/>
    <property type="match status" value="1"/>
</dbReference>
<evidence type="ECO:0000256" key="3">
    <source>
        <dbReference type="ARBA" id="ARBA00022670"/>
    </source>
</evidence>
<evidence type="ECO:0000256" key="11">
    <source>
        <dbReference type="ARBA" id="ARBA00022908"/>
    </source>
</evidence>
<dbReference type="SUPFAM" id="SSF53098">
    <property type="entry name" value="Ribonuclease H-like"/>
    <property type="match status" value="1"/>
</dbReference>
<dbReference type="EMBL" id="OU898283">
    <property type="protein sequence ID" value="CAG9839428.1"/>
    <property type="molecule type" value="Genomic_DNA"/>
</dbReference>
<keyword evidence="14" id="KW-0917">Virion maturation</keyword>
<keyword evidence="13" id="KW-0239">DNA-directed DNA polymerase</keyword>
<evidence type="ECO:0000256" key="9">
    <source>
        <dbReference type="ARBA" id="ARBA00022840"/>
    </source>
</evidence>
<dbReference type="GO" id="GO:0006310">
    <property type="term" value="P:DNA recombination"/>
    <property type="evidence" value="ECO:0007669"/>
    <property type="project" value="UniProtKB-KW"/>
</dbReference>
<keyword evidence="4" id="KW-0540">Nuclease</keyword>
<dbReference type="GO" id="GO:0003676">
    <property type="term" value="F:nucleic acid binding"/>
    <property type="evidence" value="ECO:0007669"/>
    <property type="project" value="InterPro"/>
</dbReference>
<sequence length="519" mass="60014">MIPKMKIKNQSSASTIASSSAYICDISSMYLSTSSVSKSEWICDSGASLHMTGEKLLFSKLESLSEPMFVRIANNKLIPAEGKGVIEIQAFVQGEWYDRTINNVLYIPELSHSLFSVGAMTDKNFTYHSHKNRCQFLELNGNISCVGVRRNNLWVMKFRVKPIVECNLASKSSIKLWHDRLGHINFTTIKKTANLVDNMRVDNKEEFFCETCQYGKQSRKTHKSLTRSISDKPGEMIHTDVCGPVKISSPSGSKYFVLFKDDCSSYCSVYFLKHKSGVLNKFKYFKILIENQTGNKIKILRSDQGKGEYINNDFQDFIRKNGILHECSAPYTPQQNGRSERQLRTIVESARTMLINKNVSQELWTEAVNTAVYVLNRTALSQVQNMTPYEKWFGRKPDLKHIRVFGSTAYMLIPSQFRKKFDSKSRKLLFVRYDEYSSNYRLWDCEERRIEVSCNVNFNEDETIKNKKEIFTLKFELLGDNEERDNDDMYDIQERDNEESLDMSQGSRSQATDHDDEHF</sequence>
<dbReference type="Pfam" id="PF25597">
    <property type="entry name" value="SH3_retrovirus"/>
    <property type="match status" value="1"/>
</dbReference>
<dbReference type="InterPro" id="IPR039537">
    <property type="entry name" value="Retrotran_Ty1/copia-like"/>
</dbReference>
<dbReference type="PROSITE" id="PS50994">
    <property type="entry name" value="INTEGRASE"/>
    <property type="match status" value="1"/>
</dbReference>
<dbReference type="InterPro" id="IPR057670">
    <property type="entry name" value="SH3_retrovirus"/>
</dbReference>
<keyword evidence="9" id="KW-0067">ATP-binding</keyword>
<evidence type="ECO:0000256" key="13">
    <source>
        <dbReference type="ARBA" id="ARBA00022932"/>
    </source>
</evidence>
<evidence type="ECO:0000256" key="7">
    <source>
        <dbReference type="ARBA" id="ARBA00022759"/>
    </source>
</evidence>
<name>A0A9N9TB93_DIABA</name>
<comment type="function">
    <text evidence="1">The aspartyl protease (PR) mediates the proteolytic cleavages of the Gag and Gag-Pol polyproteins after assembly of the VLP.</text>
</comment>
<keyword evidence="13" id="KW-0808">Transferase</keyword>
<feature type="domain" description="Integrase catalytic" evidence="17">
    <location>
        <begin position="229"/>
        <end position="396"/>
    </location>
</feature>
<keyword evidence="13" id="KW-0548">Nucleotidyltransferase</keyword>
<keyword evidence="3" id="KW-0645">Protease</keyword>
<protein>
    <recommendedName>
        <fullName evidence="17">Integrase catalytic domain-containing protein</fullName>
    </recommendedName>
</protein>
<keyword evidence="10" id="KW-0460">Magnesium</keyword>
<dbReference type="GO" id="GO:0004519">
    <property type="term" value="F:endonuclease activity"/>
    <property type="evidence" value="ECO:0007669"/>
    <property type="project" value="UniProtKB-KW"/>
</dbReference>
<accession>A0A9N9TB93</accession>
<dbReference type="Pfam" id="PF22936">
    <property type="entry name" value="Pol_BBD"/>
    <property type="match status" value="1"/>
</dbReference>
<gene>
    <name evidence="18" type="ORF">DIABBA_LOCUS12195</name>
</gene>
<dbReference type="GO" id="GO:0046872">
    <property type="term" value="F:metal ion binding"/>
    <property type="evidence" value="ECO:0007669"/>
    <property type="project" value="UniProtKB-KW"/>
</dbReference>
<evidence type="ECO:0000256" key="2">
    <source>
        <dbReference type="ARBA" id="ARBA00022612"/>
    </source>
</evidence>
<dbReference type="PANTHER" id="PTHR42648:SF11">
    <property type="entry name" value="TRANSPOSON TY4-P GAG-POL POLYPROTEIN"/>
    <property type="match status" value="1"/>
</dbReference>
<dbReference type="Pfam" id="PF00665">
    <property type="entry name" value="rve"/>
    <property type="match status" value="1"/>
</dbReference>
<dbReference type="InterPro" id="IPR054722">
    <property type="entry name" value="PolX-like_BBD"/>
</dbReference>
<evidence type="ECO:0000313" key="18">
    <source>
        <dbReference type="EMBL" id="CAG9839428.1"/>
    </source>
</evidence>
<dbReference type="Proteomes" id="UP001153709">
    <property type="component" value="Chromosome 8"/>
</dbReference>
<keyword evidence="6" id="KW-0547">Nucleotide-binding</keyword>
<organism evidence="18 19">
    <name type="scientific">Diabrotica balteata</name>
    <name type="common">Banded cucumber beetle</name>
    <dbReference type="NCBI Taxonomy" id="107213"/>
    <lineage>
        <taxon>Eukaryota</taxon>
        <taxon>Metazoa</taxon>
        <taxon>Ecdysozoa</taxon>
        <taxon>Arthropoda</taxon>
        <taxon>Hexapoda</taxon>
        <taxon>Insecta</taxon>
        <taxon>Pterygota</taxon>
        <taxon>Neoptera</taxon>
        <taxon>Endopterygota</taxon>
        <taxon>Coleoptera</taxon>
        <taxon>Polyphaga</taxon>
        <taxon>Cucujiformia</taxon>
        <taxon>Chrysomeloidea</taxon>
        <taxon>Chrysomelidae</taxon>
        <taxon>Galerucinae</taxon>
        <taxon>Diabroticina</taxon>
        <taxon>Diabroticites</taxon>
        <taxon>Diabrotica</taxon>
    </lineage>
</organism>
<dbReference type="GO" id="GO:0005524">
    <property type="term" value="F:ATP binding"/>
    <property type="evidence" value="ECO:0007669"/>
    <property type="project" value="UniProtKB-KW"/>
</dbReference>
<dbReference type="GO" id="GO:0003964">
    <property type="term" value="F:RNA-directed DNA polymerase activity"/>
    <property type="evidence" value="ECO:0007669"/>
    <property type="project" value="UniProtKB-KW"/>
</dbReference>
<evidence type="ECO:0000256" key="5">
    <source>
        <dbReference type="ARBA" id="ARBA00022723"/>
    </source>
</evidence>
<keyword evidence="15" id="KW-0233">DNA recombination</keyword>
<keyword evidence="5" id="KW-0479">Metal-binding</keyword>
<evidence type="ECO:0000256" key="1">
    <source>
        <dbReference type="ARBA" id="ARBA00002180"/>
    </source>
</evidence>
<dbReference type="AlphaFoldDB" id="A0A9N9TB93"/>
<evidence type="ECO:0000256" key="10">
    <source>
        <dbReference type="ARBA" id="ARBA00022842"/>
    </source>
</evidence>
<keyword evidence="2" id="KW-1188">Viral release from host cell</keyword>
<keyword evidence="12" id="KW-0695">RNA-directed DNA polymerase</keyword>
<evidence type="ECO:0000313" key="19">
    <source>
        <dbReference type="Proteomes" id="UP001153709"/>
    </source>
</evidence>
<dbReference type="GO" id="GO:0003887">
    <property type="term" value="F:DNA-directed DNA polymerase activity"/>
    <property type="evidence" value="ECO:0007669"/>
    <property type="project" value="UniProtKB-KW"/>
</dbReference>
<dbReference type="InterPro" id="IPR025724">
    <property type="entry name" value="GAG-pre-integrase_dom"/>
</dbReference>
<dbReference type="GO" id="GO:0006508">
    <property type="term" value="P:proteolysis"/>
    <property type="evidence" value="ECO:0007669"/>
    <property type="project" value="UniProtKB-KW"/>
</dbReference>
<dbReference type="InterPro" id="IPR012337">
    <property type="entry name" value="RNaseH-like_sf"/>
</dbReference>
<evidence type="ECO:0000256" key="14">
    <source>
        <dbReference type="ARBA" id="ARBA00023113"/>
    </source>
</evidence>
<evidence type="ECO:0000256" key="8">
    <source>
        <dbReference type="ARBA" id="ARBA00022801"/>
    </source>
</evidence>
<dbReference type="GO" id="GO:0015074">
    <property type="term" value="P:DNA integration"/>
    <property type="evidence" value="ECO:0007669"/>
    <property type="project" value="UniProtKB-KW"/>
</dbReference>
<evidence type="ECO:0000259" key="17">
    <source>
        <dbReference type="PROSITE" id="PS50994"/>
    </source>
</evidence>
<evidence type="ECO:0000256" key="6">
    <source>
        <dbReference type="ARBA" id="ARBA00022741"/>
    </source>
</evidence>
<evidence type="ECO:0000256" key="15">
    <source>
        <dbReference type="ARBA" id="ARBA00023172"/>
    </source>
</evidence>
<dbReference type="Gene3D" id="3.30.420.10">
    <property type="entry name" value="Ribonuclease H-like superfamily/Ribonuclease H"/>
    <property type="match status" value="1"/>
</dbReference>
<dbReference type="InterPro" id="IPR001584">
    <property type="entry name" value="Integrase_cat-core"/>
</dbReference>
<keyword evidence="19" id="KW-1185">Reference proteome</keyword>